<evidence type="ECO:0000256" key="6">
    <source>
        <dbReference type="ARBA" id="ARBA00019988"/>
    </source>
</evidence>
<evidence type="ECO:0000256" key="3">
    <source>
        <dbReference type="ARBA" id="ARBA00004991"/>
    </source>
</evidence>
<comment type="caution">
    <text evidence="18">The sequence shown here is derived from an EMBL/GenBank/DDBJ whole genome shotgun (WGS) entry which is preliminary data.</text>
</comment>
<proteinExistence type="inferred from homology"/>
<dbReference type="UniPathway" id="UPA00222"/>
<evidence type="ECO:0000256" key="11">
    <source>
        <dbReference type="ARBA" id="ARBA00023136"/>
    </source>
</evidence>
<name>A0A8H3F239_9LECA</name>
<sequence>MRVLILASALPFLCVFAVPFPSSGHLSFAQKQSSGIFPRADIRYDRDCNATGYGPWACKTCDDPTIKDDTKTSQDRWTAADGNDGWEHVKRWWTVLRDGGGNPLGAVQGFVQSVSWYWNGPTQWDCADIGETHCSDVVTCKEANVPVAGMTLTSFANIHMFYDNLYTALHDAGGSMGDQLGQFSSTFAPQGPATVDLLKLILDGFAISYGLIGAGVWNKILKDSPIFKDKGNDHGWAKDSANAAVANSVTIAKDAQPGVQGQLNTLNDLTSELGALVDGWANVTSTYVSDLFSGSDEALTQLDAYVKDGNWADTSGISSLFSLQGVMENVLYGQLIPKAWADHTEVHPVIVFQQGNDIVNPLTAILQGDAYRTLSDDDAKSARTQYGGTVLWLLDAHDCDRREPVAHGGSGSCDDPFVRPLPGASELTPGNKWGGVLVDDINISAFVGYQINKNANGYVMPDNSLYTSENQDAEYPFQAGIRTPGFFSSIPVCDITTVFDVTVRNRGNEGTKNRFRNFTSKPPPPTSATLPIDNVPHVTILRPVKDIEPHLYACLAATFQQKYPSQKLTIYFCVSSRLDPALPILEQLLSDYPSFDARILVEEEDPNLSGKDGDTCNLGPNPKIRNMSRGYREAKGDIVWIIDCNVWVSRSVCGSMVDRLCGFTPDGRKYKFVHQLPLVMDISDSLPALNGNAHSPIPTPNKGEKQTGTTAWGSLLEELFLSTSHAKFYTAISTVAVAPCIVGKSNMFRRSHLNALTTSPGAPAKYAPGIDFFSENICEDHLIGDLLWKRPVPTSVRAAASLEGLDLQNTSPNPTLLSHTPSPTPIIPNRTSSSSSQTPNPKKWGNHALLPHSLALQPMAHLPFTTYLARRTRWLRVRKFTVPLATFVEPGTENLLCSLYGAYAFTYLHLFGLPWCWTAFGKLWLLGVLGWGCVDAGVWAALQSGVTFGGEEEGAPGFARFGGGRGTEGGGGRSTEGSGERSARARRKRKRILAWLGRETLALGIWLWAVVGGVQVDWRGRRFRVGWDASVREIAAYDADGTHRHRQGQRHRQEERKKRE</sequence>
<feature type="signal peptide" evidence="17">
    <location>
        <begin position="1"/>
        <end position="17"/>
    </location>
</feature>
<evidence type="ECO:0000256" key="16">
    <source>
        <dbReference type="SAM" id="Phobius"/>
    </source>
</evidence>
<keyword evidence="10 16" id="KW-1133">Transmembrane helix</keyword>
<protein>
    <recommendedName>
        <fullName evidence="6">Ceramide glucosyltransferase</fullName>
        <ecNumber evidence="5">2.4.1.80</ecNumber>
    </recommendedName>
    <alternativeName>
        <fullName evidence="13">Glucosylceramide synthase</fullName>
    </alternativeName>
    <alternativeName>
        <fullName evidence="14">UDP-glucose ceramide glucosyltransferase</fullName>
    </alternativeName>
    <alternativeName>
        <fullName evidence="12">UDP-glucose:N-acylsphingosine D-glucosyltransferase</fullName>
    </alternativeName>
</protein>
<feature type="region of interest" description="Disordered" evidence="15">
    <location>
        <begin position="807"/>
        <end position="842"/>
    </location>
</feature>
<evidence type="ECO:0000256" key="12">
    <source>
        <dbReference type="ARBA" id="ARBA00031017"/>
    </source>
</evidence>
<evidence type="ECO:0000256" key="10">
    <source>
        <dbReference type="ARBA" id="ARBA00022989"/>
    </source>
</evidence>
<feature type="chain" id="PRO_5034046406" description="Ceramide glucosyltransferase" evidence="17">
    <location>
        <begin position="18"/>
        <end position="1060"/>
    </location>
</feature>
<dbReference type="InterPro" id="IPR029044">
    <property type="entry name" value="Nucleotide-diphossugar_trans"/>
</dbReference>
<evidence type="ECO:0000256" key="8">
    <source>
        <dbReference type="ARBA" id="ARBA00022679"/>
    </source>
</evidence>
<dbReference type="PANTHER" id="PTHR12726:SF0">
    <property type="entry name" value="CERAMIDE GLUCOSYLTRANSFERASE"/>
    <property type="match status" value="1"/>
</dbReference>
<evidence type="ECO:0000256" key="2">
    <source>
        <dbReference type="ARBA" id="ARBA00004760"/>
    </source>
</evidence>
<dbReference type="Pfam" id="PF13506">
    <property type="entry name" value="Glyco_transf_21"/>
    <property type="match status" value="1"/>
</dbReference>
<evidence type="ECO:0000256" key="9">
    <source>
        <dbReference type="ARBA" id="ARBA00022692"/>
    </source>
</evidence>
<evidence type="ECO:0000256" key="17">
    <source>
        <dbReference type="SAM" id="SignalP"/>
    </source>
</evidence>
<dbReference type="EMBL" id="CAJPDS010000018">
    <property type="protein sequence ID" value="CAF9916669.1"/>
    <property type="molecule type" value="Genomic_DNA"/>
</dbReference>
<feature type="compositionally biased region" description="Basic and acidic residues" evidence="15">
    <location>
        <begin position="1051"/>
        <end position="1060"/>
    </location>
</feature>
<feature type="compositionally biased region" description="Polar residues" evidence="15">
    <location>
        <begin position="829"/>
        <end position="840"/>
    </location>
</feature>
<dbReference type="EC" id="2.4.1.80" evidence="5"/>
<keyword evidence="19" id="KW-1185">Reference proteome</keyword>
<evidence type="ECO:0000256" key="15">
    <source>
        <dbReference type="SAM" id="MobiDB-lite"/>
    </source>
</evidence>
<accession>A0A8H3F239</accession>
<comment type="pathway">
    <text evidence="2">Lipid metabolism; sphingolipid metabolism.</text>
</comment>
<evidence type="ECO:0000313" key="19">
    <source>
        <dbReference type="Proteomes" id="UP000664521"/>
    </source>
</evidence>
<dbReference type="GO" id="GO:0006679">
    <property type="term" value="P:glucosylceramide biosynthetic process"/>
    <property type="evidence" value="ECO:0007669"/>
    <property type="project" value="TreeGrafter"/>
</dbReference>
<gene>
    <name evidence="18" type="ORF">HETSPECPRED_002977</name>
</gene>
<dbReference type="OrthoDB" id="1483400at2759"/>
<feature type="region of interest" description="Disordered" evidence="15">
    <location>
        <begin position="958"/>
        <end position="983"/>
    </location>
</feature>
<comment type="similarity">
    <text evidence="4">Belongs to the glycosyltransferase 2 family.</text>
</comment>
<dbReference type="SUPFAM" id="SSF53448">
    <property type="entry name" value="Nucleotide-diphospho-sugar transferases"/>
    <property type="match status" value="1"/>
</dbReference>
<evidence type="ECO:0000256" key="7">
    <source>
        <dbReference type="ARBA" id="ARBA00022676"/>
    </source>
</evidence>
<keyword evidence="8" id="KW-0808">Transferase</keyword>
<evidence type="ECO:0000256" key="4">
    <source>
        <dbReference type="ARBA" id="ARBA00006739"/>
    </source>
</evidence>
<evidence type="ECO:0000256" key="13">
    <source>
        <dbReference type="ARBA" id="ARBA00031543"/>
    </source>
</evidence>
<feature type="region of interest" description="Disordered" evidence="15">
    <location>
        <begin position="1039"/>
        <end position="1060"/>
    </location>
</feature>
<organism evidence="18 19">
    <name type="scientific">Heterodermia speciosa</name>
    <dbReference type="NCBI Taxonomy" id="116794"/>
    <lineage>
        <taxon>Eukaryota</taxon>
        <taxon>Fungi</taxon>
        <taxon>Dikarya</taxon>
        <taxon>Ascomycota</taxon>
        <taxon>Pezizomycotina</taxon>
        <taxon>Lecanoromycetes</taxon>
        <taxon>OSLEUM clade</taxon>
        <taxon>Lecanoromycetidae</taxon>
        <taxon>Caliciales</taxon>
        <taxon>Physciaceae</taxon>
        <taxon>Heterodermia</taxon>
    </lineage>
</organism>
<dbReference type="GO" id="GO:0008120">
    <property type="term" value="F:ceramide glucosyltransferase activity"/>
    <property type="evidence" value="ECO:0007669"/>
    <property type="project" value="UniProtKB-EC"/>
</dbReference>
<dbReference type="Proteomes" id="UP000664521">
    <property type="component" value="Unassembled WGS sequence"/>
</dbReference>
<evidence type="ECO:0000256" key="1">
    <source>
        <dbReference type="ARBA" id="ARBA00004141"/>
    </source>
</evidence>
<comment type="pathway">
    <text evidence="3">Sphingolipid metabolism.</text>
</comment>
<comment type="subcellular location">
    <subcellularLocation>
        <location evidence="1">Membrane</location>
        <topology evidence="1">Multi-pass membrane protein</topology>
    </subcellularLocation>
</comment>
<feature type="transmembrane region" description="Helical" evidence="16">
    <location>
        <begin position="992"/>
        <end position="1014"/>
    </location>
</feature>
<dbReference type="AlphaFoldDB" id="A0A8H3F239"/>
<keyword evidence="9 16" id="KW-0812">Transmembrane</keyword>
<evidence type="ECO:0000256" key="5">
    <source>
        <dbReference type="ARBA" id="ARBA00012699"/>
    </source>
</evidence>
<feature type="compositionally biased region" description="Low complexity" evidence="15">
    <location>
        <begin position="810"/>
        <end position="821"/>
    </location>
</feature>
<evidence type="ECO:0000313" key="18">
    <source>
        <dbReference type="EMBL" id="CAF9916669.1"/>
    </source>
</evidence>
<dbReference type="InterPro" id="IPR025993">
    <property type="entry name" value="Ceramide_glucosylTrfase"/>
</dbReference>
<keyword evidence="11 16" id="KW-0472">Membrane</keyword>
<dbReference type="GO" id="GO:0016020">
    <property type="term" value="C:membrane"/>
    <property type="evidence" value="ECO:0007669"/>
    <property type="project" value="UniProtKB-SubCell"/>
</dbReference>
<dbReference type="PANTHER" id="PTHR12726">
    <property type="entry name" value="CERAMIDE GLUCOSYLTRANSFERASE"/>
    <property type="match status" value="1"/>
</dbReference>
<keyword evidence="7" id="KW-0328">Glycosyltransferase</keyword>
<evidence type="ECO:0000256" key="14">
    <source>
        <dbReference type="ARBA" id="ARBA00032575"/>
    </source>
</evidence>
<reference evidence="18" key="1">
    <citation type="submission" date="2021-03" db="EMBL/GenBank/DDBJ databases">
        <authorList>
            <person name="Tagirdzhanova G."/>
        </authorList>
    </citation>
    <scope>NUCLEOTIDE SEQUENCE</scope>
</reference>
<feature type="compositionally biased region" description="Gly residues" evidence="15">
    <location>
        <begin position="960"/>
        <end position="974"/>
    </location>
</feature>
<keyword evidence="17" id="KW-0732">Signal</keyword>